<comment type="caution">
    <text evidence="8">The sequence shown here is derived from an EMBL/GenBank/DDBJ whole genome shotgun (WGS) entry which is preliminary data.</text>
</comment>
<proteinExistence type="inferred from homology"/>
<comment type="similarity">
    <text evidence="6">Belongs to the class I-like SAM-binding methyltransferase superfamily. C5-methyltransferase family.</text>
</comment>
<dbReference type="Gene3D" id="3.40.50.150">
    <property type="entry name" value="Vaccinia Virus protein VP39"/>
    <property type="match status" value="1"/>
</dbReference>
<evidence type="ECO:0000256" key="1">
    <source>
        <dbReference type="ARBA" id="ARBA00011975"/>
    </source>
</evidence>
<dbReference type="AlphaFoldDB" id="A0A7W9HFJ8"/>
<dbReference type="PRINTS" id="PR00105">
    <property type="entry name" value="C5METTRFRASE"/>
</dbReference>
<keyword evidence="9" id="KW-1185">Reference proteome</keyword>
<reference evidence="8 9" key="1">
    <citation type="submission" date="2020-08" db="EMBL/GenBank/DDBJ databases">
        <title>Sequencing the genomes of 1000 actinobacteria strains.</title>
        <authorList>
            <person name="Klenk H.-P."/>
        </authorList>
    </citation>
    <scope>NUCLEOTIDE SEQUENCE [LARGE SCALE GENOMIC DNA]</scope>
    <source>
        <strain evidence="8 9">DSM 45486</strain>
    </source>
</reference>
<evidence type="ECO:0000256" key="4">
    <source>
        <dbReference type="ARBA" id="ARBA00022691"/>
    </source>
</evidence>
<evidence type="ECO:0000313" key="9">
    <source>
        <dbReference type="Proteomes" id="UP000552097"/>
    </source>
</evidence>
<dbReference type="InterPro" id="IPR029063">
    <property type="entry name" value="SAM-dependent_MTases_sf"/>
</dbReference>
<keyword evidence="2 6" id="KW-0489">Methyltransferase</keyword>
<evidence type="ECO:0000256" key="5">
    <source>
        <dbReference type="ARBA" id="ARBA00022747"/>
    </source>
</evidence>
<dbReference type="InterPro" id="IPR018117">
    <property type="entry name" value="C5_DNA_meth_AS"/>
</dbReference>
<dbReference type="EC" id="2.1.1.37" evidence="1"/>
<name>A0A7W9HFJ8_9PSEU</name>
<dbReference type="RefSeq" id="WP_184917002.1">
    <property type="nucleotide sequence ID" value="NZ_JACHMO010000001.1"/>
</dbReference>
<organism evidence="8 9">
    <name type="scientific">Saccharothrix ecbatanensis</name>
    <dbReference type="NCBI Taxonomy" id="1105145"/>
    <lineage>
        <taxon>Bacteria</taxon>
        <taxon>Bacillati</taxon>
        <taxon>Actinomycetota</taxon>
        <taxon>Actinomycetes</taxon>
        <taxon>Pseudonocardiales</taxon>
        <taxon>Pseudonocardiaceae</taxon>
        <taxon>Saccharothrix</taxon>
    </lineage>
</organism>
<dbReference type="GO" id="GO:0032259">
    <property type="term" value="P:methylation"/>
    <property type="evidence" value="ECO:0007669"/>
    <property type="project" value="UniProtKB-KW"/>
</dbReference>
<evidence type="ECO:0000256" key="7">
    <source>
        <dbReference type="SAM" id="MobiDB-lite"/>
    </source>
</evidence>
<feature type="compositionally biased region" description="Basic and acidic residues" evidence="7">
    <location>
        <begin position="258"/>
        <end position="278"/>
    </location>
</feature>
<evidence type="ECO:0000256" key="3">
    <source>
        <dbReference type="ARBA" id="ARBA00022679"/>
    </source>
</evidence>
<keyword evidence="5" id="KW-0680">Restriction system</keyword>
<feature type="compositionally biased region" description="Basic and acidic residues" evidence="7">
    <location>
        <begin position="288"/>
        <end position="300"/>
    </location>
</feature>
<gene>
    <name evidence="8" type="ORF">F4560_001088</name>
</gene>
<protein>
    <recommendedName>
        <fullName evidence="1">DNA (cytosine-5-)-methyltransferase</fullName>
        <ecNumber evidence="1">2.1.1.37</ecNumber>
    </recommendedName>
</protein>
<sequence>MTVPDDVSSRPTAEQNLVLGSLCTGYGGLDLGVLAALGGGRVAWVADPDPHVRTILATRAPGVPNLGDISTVDWDHVEEVDIITAGFPCQDISAAGKGLGIRKGARSGIWRYVVEAVRRLRPPILIVENVAALRWRNGGLGAVLGDLADIGYDANWASVRASDVGAPHRRERVFILAFPQGTRFIADHDTGAATDRGRRPTAAHADRQRLASLRAADPPKAQPQPTAIGRLADRRRATAPHTGGQQPQRRRITLDLARPSDDAQDQRNQRQRHGDAALHHGPAPANPESDRPRHNPEVKPRIPSTVEPAGAPSTADTTCHRRGRRVAKTTRLKGRSDLVVDDPPTAGDTWGDYAPAIERWESSLGRAVPAPTEQGKQGRPMLAPRLVEWLMGLPEGWVTDLSLKRVAQLRALGNGVVPQQAAYAVHLMLADLVTFETTSEDEGQAA</sequence>
<dbReference type="Pfam" id="PF00145">
    <property type="entry name" value="DNA_methylase"/>
    <property type="match status" value="1"/>
</dbReference>
<keyword evidence="4 6" id="KW-0949">S-adenosyl-L-methionine</keyword>
<dbReference type="PROSITE" id="PS00094">
    <property type="entry name" value="C5_MTASE_1"/>
    <property type="match status" value="1"/>
</dbReference>
<evidence type="ECO:0000256" key="6">
    <source>
        <dbReference type="PROSITE-ProRule" id="PRU01016"/>
    </source>
</evidence>
<dbReference type="SUPFAM" id="SSF53335">
    <property type="entry name" value="S-adenosyl-L-methionine-dependent methyltransferases"/>
    <property type="match status" value="1"/>
</dbReference>
<dbReference type="InterPro" id="IPR050750">
    <property type="entry name" value="C5-MTase"/>
</dbReference>
<dbReference type="GO" id="GO:0003886">
    <property type="term" value="F:DNA (cytosine-5-)-methyltransferase activity"/>
    <property type="evidence" value="ECO:0007669"/>
    <property type="project" value="UniProtKB-EC"/>
</dbReference>
<dbReference type="Proteomes" id="UP000552097">
    <property type="component" value="Unassembled WGS sequence"/>
</dbReference>
<dbReference type="PANTHER" id="PTHR46098:SF1">
    <property type="entry name" value="TRNA (CYTOSINE(38)-C(5))-METHYLTRANSFERASE"/>
    <property type="match status" value="1"/>
</dbReference>
<feature type="region of interest" description="Disordered" evidence="7">
    <location>
        <begin position="212"/>
        <end position="329"/>
    </location>
</feature>
<evidence type="ECO:0000256" key="2">
    <source>
        <dbReference type="ARBA" id="ARBA00022603"/>
    </source>
</evidence>
<feature type="compositionally biased region" description="Basic residues" evidence="7">
    <location>
        <begin position="320"/>
        <end position="329"/>
    </location>
</feature>
<dbReference type="GO" id="GO:0009307">
    <property type="term" value="P:DNA restriction-modification system"/>
    <property type="evidence" value="ECO:0007669"/>
    <property type="project" value="UniProtKB-KW"/>
</dbReference>
<accession>A0A7W9HFJ8</accession>
<evidence type="ECO:0000313" key="8">
    <source>
        <dbReference type="EMBL" id="MBB5801320.1"/>
    </source>
</evidence>
<dbReference type="InterPro" id="IPR001525">
    <property type="entry name" value="C5_MeTfrase"/>
</dbReference>
<feature type="active site" evidence="6">
    <location>
        <position position="89"/>
    </location>
</feature>
<dbReference type="EMBL" id="JACHMO010000001">
    <property type="protein sequence ID" value="MBB5801320.1"/>
    <property type="molecule type" value="Genomic_DNA"/>
</dbReference>
<dbReference type="PROSITE" id="PS51679">
    <property type="entry name" value="SAM_MT_C5"/>
    <property type="match status" value="1"/>
</dbReference>
<dbReference type="PANTHER" id="PTHR46098">
    <property type="entry name" value="TRNA (CYTOSINE(38)-C(5))-METHYLTRANSFERASE"/>
    <property type="match status" value="1"/>
</dbReference>
<keyword evidence="3 6" id="KW-0808">Transferase</keyword>